<sequence length="50" mass="5265">MTSTIASAMMPHGSQAPDTFSHRSGSSSLRLCRCIGFLHSEHGFRGSAVG</sequence>
<gene>
    <name evidence="2" type="ORF">AKJ09_11206</name>
</gene>
<dbReference type="KEGG" id="llu:AKJ09_11206"/>
<evidence type="ECO:0000313" key="3">
    <source>
        <dbReference type="Proteomes" id="UP000064967"/>
    </source>
</evidence>
<dbReference type="Proteomes" id="UP000064967">
    <property type="component" value="Chromosome"/>
</dbReference>
<reference evidence="2 3" key="1">
    <citation type="submission" date="2015-08" db="EMBL/GenBank/DDBJ databases">
        <authorList>
            <person name="Babu N.S."/>
            <person name="Beckwith C.J."/>
            <person name="Beseler K.G."/>
            <person name="Brison A."/>
            <person name="Carone J.V."/>
            <person name="Caskin T.P."/>
            <person name="Diamond M."/>
            <person name="Durham M.E."/>
            <person name="Foxe J.M."/>
            <person name="Go M."/>
            <person name="Henderson B.A."/>
            <person name="Jones I.B."/>
            <person name="McGettigan J.A."/>
            <person name="Micheletti S.J."/>
            <person name="Nasrallah M.E."/>
            <person name="Ortiz D."/>
            <person name="Piller C.R."/>
            <person name="Privatt S.R."/>
            <person name="Schneider S.L."/>
            <person name="Sharp S."/>
            <person name="Smith T.C."/>
            <person name="Stanton J.D."/>
            <person name="Ullery H.E."/>
            <person name="Wilson R.J."/>
            <person name="Serrano M.G."/>
            <person name="Buck G."/>
            <person name="Lee V."/>
            <person name="Wang Y."/>
            <person name="Carvalho R."/>
            <person name="Voegtly L."/>
            <person name="Shi R."/>
            <person name="Duckworth R."/>
            <person name="Johnson A."/>
            <person name="Loviza R."/>
            <person name="Walstead R."/>
            <person name="Shah Z."/>
            <person name="Kiflezghi M."/>
            <person name="Wade K."/>
            <person name="Ball S.L."/>
            <person name="Bradley K.W."/>
            <person name="Asai D.J."/>
            <person name="Bowman C.A."/>
            <person name="Russell D.A."/>
            <person name="Pope W.H."/>
            <person name="Jacobs-Sera D."/>
            <person name="Hendrix R.W."/>
            <person name="Hatfull G.F."/>
        </authorList>
    </citation>
    <scope>NUCLEOTIDE SEQUENCE [LARGE SCALE GENOMIC DNA]</scope>
    <source>
        <strain evidence="2 3">DSM 27648</strain>
    </source>
</reference>
<dbReference type="STRING" id="1391654.AKJ09_11206"/>
<accession>A0A0K1QFP2</accession>
<organism evidence="2 3">
    <name type="scientific">Labilithrix luteola</name>
    <dbReference type="NCBI Taxonomy" id="1391654"/>
    <lineage>
        <taxon>Bacteria</taxon>
        <taxon>Pseudomonadati</taxon>
        <taxon>Myxococcota</taxon>
        <taxon>Polyangia</taxon>
        <taxon>Polyangiales</taxon>
        <taxon>Labilitrichaceae</taxon>
        <taxon>Labilithrix</taxon>
    </lineage>
</organism>
<feature type="region of interest" description="Disordered" evidence="1">
    <location>
        <begin position="1"/>
        <end position="26"/>
    </location>
</feature>
<proteinExistence type="predicted"/>
<dbReference type="AlphaFoldDB" id="A0A0K1QFP2"/>
<keyword evidence="3" id="KW-1185">Reference proteome</keyword>
<dbReference type="EMBL" id="CP012333">
    <property type="protein sequence ID" value="AKV04543.1"/>
    <property type="molecule type" value="Genomic_DNA"/>
</dbReference>
<protein>
    <submittedName>
        <fullName evidence="2">Uncharacterized protein</fullName>
    </submittedName>
</protein>
<evidence type="ECO:0000313" key="2">
    <source>
        <dbReference type="EMBL" id="AKV04543.1"/>
    </source>
</evidence>
<name>A0A0K1QFP2_9BACT</name>
<evidence type="ECO:0000256" key="1">
    <source>
        <dbReference type="SAM" id="MobiDB-lite"/>
    </source>
</evidence>